<dbReference type="Pfam" id="PF05833">
    <property type="entry name" value="NFACT_N"/>
    <property type="match status" value="1"/>
</dbReference>
<reference evidence="7 8" key="1">
    <citation type="submission" date="2016-10" db="EMBL/GenBank/DDBJ databases">
        <authorList>
            <person name="de Groot N.N."/>
        </authorList>
    </citation>
    <scope>NUCLEOTIDE SEQUENCE [LARGE SCALE GENOMIC DNA]</scope>
    <source>
        <strain evidence="7 8">DSM 5522</strain>
    </source>
</reference>
<proteinExistence type="inferred from homology"/>
<dbReference type="GO" id="GO:0000049">
    <property type="term" value="F:tRNA binding"/>
    <property type="evidence" value="ECO:0007669"/>
    <property type="project" value="UniProtKB-UniRule"/>
</dbReference>
<dbReference type="PANTHER" id="PTHR15239">
    <property type="entry name" value="NUCLEAR EXPORT MEDIATOR FACTOR NEMF"/>
    <property type="match status" value="1"/>
</dbReference>
<evidence type="ECO:0000256" key="1">
    <source>
        <dbReference type="ARBA" id="ARBA00022555"/>
    </source>
</evidence>
<dbReference type="HAMAP" id="MF_00844_B">
    <property type="entry name" value="RqcH_B"/>
    <property type="match status" value="1"/>
</dbReference>
<comment type="function">
    <text evidence="5">Key component of the ribosome quality control system (RQC), a ribosome-associated complex that mediates the extraction of incompletely synthesized nascent chains from stalled ribosomes and their subsequent degradation. RqcH recruits Ala-charged tRNA, and with RqcP directs the elongation of stalled nascent chains on 50S ribosomal subunits, leading to non-templated C-terminal alanine extensions (Ala tail). The Ala tail promotes nascent chain degradation. May add between 1 and at least 8 Ala residues. Binds to stalled 50S ribosomal subunits.</text>
</comment>
<comment type="subunit">
    <text evidence="5">Associates with stalled 50S ribosomal subunits. Binds to RqcP.</text>
</comment>
<feature type="domain" description="NFACT RNA-binding" evidence="6">
    <location>
        <begin position="460"/>
        <end position="552"/>
    </location>
</feature>
<dbReference type="GO" id="GO:0019843">
    <property type="term" value="F:rRNA binding"/>
    <property type="evidence" value="ECO:0007669"/>
    <property type="project" value="UniProtKB-UniRule"/>
</dbReference>
<keyword evidence="8" id="KW-1185">Reference proteome</keyword>
<protein>
    <recommendedName>
        <fullName evidence="5">Rqc2 homolog RqcH</fullName>
        <shortName evidence="5">RqcH</shortName>
    </recommendedName>
</protein>
<evidence type="ECO:0000313" key="8">
    <source>
        <dbReference type="Proteomes" id="UP000198838"/>
    </source>
</evidence>
<dbReference type="PANTHER" id="PTHR15239:SF6">
    <property type="entry name" value="RIBOSOME QUALITY CONTROL COMPLEX SUBUNIT NEMF"/>
    <property type="match status" value="1"/>
</dbReference>
<sequence length="578" mass="67039">MSFDGFTIANVTHDLNKYLIGGRISKIAQPEKDELLFTIKCPDRSQLRLIISANASLPLIYITDEKKQSPLTAPNFCMLLRKHIQNGKILKITQPDMERVIIFEIEHLDEMGDLKTKQLIVEIMGKHSNIIFADMDNNIIDSIKHVSANMSSVREVLPGRTYFIPKTVEKFNPLLAKKEDFFREIFSKNMKLSKCLYSTYTGISPVVAEEILYRSLIDPDAYPEILKDYEKEQFYNTFCQVMDIVKDSTFTPVIVYDGKKPVEYAAIKLNMYHDLNIVEYDNISTVLKDYYKQKEVVTRIRQKSVDLRKITSTAYDRARKKLSLQEKQLKDTEKRDKYRIYGELINTYGYDVKPQSTKMEALNYYTNENITIPLDKDLTPHENSVRYFNKYNKLKRTFEALSLQIENTRTEIEHLESISICLDIAENEEDLVEIKEELTEYGYINKKRGEKKAKIKSSPFHYISSDGFDIFIGKNNYQNDILTFKNGTGNDWWFHAKKIPGSHVLVKTRDGNLPDKTFEEAARLAAYYSKARENAKVEVDYLQIKNVKKPNGAKPGFVVYYTNYSMTAEPDISGIKQI</sequence>
<evidence type="ECO:0000313" key="7">
    <source>
        <dbReference type="EMBL" id="SFA79336.1"/>
    </source>
</evidence>
<feature type="coiled-coil region" evidence="5">
    <location>
        <begin position="391"/>
        <end position="418"/>
    </location>
</feature>
<accession>A0A1I0VUH9</accession>
<keyword evidence="5" id="KW-0175">Coiled coil</keyword>
<comment type="similarity">
    <text evidence="5">Belongs to the NEMF family.</text>
</comment>
<name>A0A1I0VUH9_9FIRM</name>
<evidence type="ECO:0000256" key="2">
    <source>
        <dbReference type="ARBA" id="ARBA00022730"/>
    </source>
</evidence>
<dbReference type="GO" id="GO:0072344">
    <property type="term" value="P:rescue of stalled ribosome"/>
    <property type="evidence" value="ECO:0007669"/>
    <property type="project" value="UniProtKB-UniRule"/>
</dbReference>
<dbReference type="OrthoDB" id="9766163at2"/>
<dbReference type="GO" id="GO:1990112">
    <property type="term" value="C:RQC complex"/>
    <property type="evidence" value="ECO:0007669"/>
    <property type="project" value="TreeGrafter"/>
</dbReference>
<evidence type="ECO:0000256" key="5">
    <source>
        <dbReference type="HAMAP-Rule" id="MF_00844"/>
    </source>
</evidence>
<evidence type="ECO:0000259" key="6">
    <source>
        <dbReference type="Pfam" id="PF05670"/>
    </source>
</evidence>
<evidence type="ECO:0000256" key="4">
    <source>
        <dbReference type="ARBA" id="ARBA00022917"/>
    </source>
</evidence>
<keyword evidence="3 5" id="KW-0694">RNA-binding</keyword>
<dbReference type="STRING" id="1120918.SAMN05216249_102172"/>
<evidence type="ECO:0000256" key="3">
    <source>
        <dbReference type="ARBA" id="ARBA00022884"/>
    </source>
</evidence>
<keyword evidence="2 5" id="KW-0699">rRNA-binding</keyword>
<dbReference type="Proteomes" id="UP000198838">
    <property type="component" value="Unassembled WGS sequence"/>
</dbReference>
<keyword evidence="4 5" id="KW-0648">Protein biosynthesis</keyword>
<gene>
    <name evidence="5" type="primary">rqcH</name>
    <name evidence="7" type="ORF">SAMN05216249_102172</name>
</gene>
<dbReference type="FunFam" id="2.30.310.10:FF:000004">
    <property type="entry name" value="Fibronectin-binding protein A"/>
    <property type="match status" value="1"/>
</dbReference>
<dbReference type="InterPro" id="IPR043682">
    <property type="entry name" value="RqcH_bacterial"/>
</dbReference>
<dbReference type="EMBL" id="FOJY01000002">
    <property type="protein sequence ID" value="SFA79336.1"/>
    <property type="molecule type" value="Genomic_DNA"/>
</dbReference>
<dbReference type="InterPro" id="IPR051608">
    <property type="entry name" value="RQC_Subunit_NEMF"/>
</dbReference>
<keyword evidence="1 5" id="KW-0820">tRNA-binding</keyword>
<dbReference type="Pfam" id="PF05670">
    <property type="entry name" value="NFACT-R_1"/>
    <property type="match status" value="1"/>
</dbReference>
<dbReference type="Gene3D" id="1.10.8.50">
    <property type="match status" value="1"/>
</dbReference>
<dbReference type="InterPro" id="IPR008532">
    <property type="entry name" value="NFACT_RNA-bd"/>
</dbReference>
<organism evidence="7 8">
    <name type="scientific">Acetitomaculum ruminis DSM 5522</name>
    <dbReference type="NCBI Taxonomy" id="1120918"/>
    <lineage>
        <taxon>Bacteria</taxon>
        <taxon>Bacillati</taxon>
        <taxon>Bacillota</taxon>
        <taxon>Clostridia</taxon>
        <taxon>Lachnospirales</taxon>
        <taxon>Lachnospiraceae</taxon>
        <taxon>Acetitomaculum</taxon>
    </lineage>
</organism>
<dbReference type="AlphaFoldDB" id="A0A1I0VUH9"/>
<dbReference type="GO" id="GO:0043023">
    <property type="term" value="F:ribosomal large subunit binding"/>
    <property type="evidence" value="ECO:0007669"/>
    <property type="project" value="UniProtKB-UniRule"/>
</dbReference>
<dbReference type="RefSeq" id="WP_092870246.1">
    <property type="nucleotide sequence ID" value="NZ_FOJY01000002.1"/>
</dbReference>
<dbReference type="Gene3D" id="2.30.310.10">
    <property type="entry name" value="ibrinogen binding protein from staphylococcus aureus domain"/>
    <property type="match status" value="1"/>
</dbReference>